<dbReference type="PANTHER" id="PTHR35041:SF3">
    <property type="entry name" value="FORMYLMETHIONINE DEFORMYLASE-LIKE PROTEIN"/>
    <property type="match status" value="1"/>
</dbReference>
<organism evidence="3 4">
    <name type="scientific">Dactylonectria estremocensis</name>
    <dbReference type="NCBI Taxonomy" id="1079267"/>
    <lineage>
        <taxon>Eukaryota</taxon>
        <taxon>Fungi</taxon>
        <taxon>Dikarya</taxon>
        <taxon>Ascomycota</taxon>
        <taxon>Pezizomycotina</taxon>
        <taxon>Sordariomycetes</taxon>
        <taxon>Hypocreomycetidae</taxon>
        <taxon>Hypocreales</taxon>
        <taxon>Nectriaceae</taxon>
        <taxon>Dactylonectria</taxon>
    </lineage>
</organism>
<dbReference type="OrthoDB" id="5322539at2759"/>
<keyword evidence="2" id="KW-0472">Membrane</keyword>
<feature type="transmembrane region" description="Helical" evidence="2">
    <location>
        <begin position="129"/>
        <end position="153"/>
    </location>
</feature>
<reference evidence="3" key="1">
    <citation type="journal article" date="2021" name="Nat. Commun.">
        <title>Genetic determinants of endophytism in the Arabidopsis root mycobiome.</title>
        <authorList>
            <person name="Mesny F."/>
            <person name="Miyauchi S."/>
            <person name="Thiergart T."/>
            <person name="Pickel B."/>
            <person name="Atanasova L."/>
            <person name="Karlsson M."/>
            <person name="Huettel B."/>
            <person name="Barry K.W."/>
            <person name="Haridas S."/>
            <person name="Chen C."/>
            <person name="Bauer D."/>
            <person name="Andreopoulos W."/>
            <person name="Pangilinan J."/>
            <person name="LaButti K."/>
            <person name="Riley R."/>
            <person name="Lipzen A."/>
            <person name="Clum A."/>
            <person name="Drula E."/>
            <person name="Henrissat B."/>
            <person name="Kohler A."/>
            <person name="Grigoriev I.V."/>
            <person name="Martin F.M."/>
            <person name="Hacquard S."/>
        </authorList>
    </citation>
    <scope>NUCLEOTIDE SEQUENCE</scope>
    <source>
        <strain evidence="3">MPI-CAGE-AT-0021</strain>
    </source>
</reference>
<evidence type="ECO:0000256" key="2">
    <source>
        <dbReference type="SAM" id="Phobius"/>
    </source>
</evidence>
<dbReference type="PANTHER" id="PTHR35041">
    <property type="entry name" value="MEDIATOR OF RNA POLYMERASE II TRANSCRIPTION SUBUNIT 1"/>
    <property type="match status" value="1"/>
</dbReference>
<comment type="caution">
    <text evidence="3">The sequence shown here is derived from an EMBL/GenBank/DDBJ whole genome shotgun (WGS) entry which is preliminary data.</text>
</comment>
<feature type="transmembrane region" description="Helical" evidence="2">
    <location>
        <begin position="36"/>
        <end position="56"/>
    </location>
</feature>
<evidence type="ECO:0000256" key="1">
    <source>
        <dbReference type="SAM" id="MobiDB-lite"/>
    </source>
</evidence>
<sequence>MKTPDLSQYHDPLGSSGSRTPASRSSTSWPKQTQTFLLFLCWALGIACAFGHHFYYDYLDGRRADDQQWIVRSGTAIAFAVKLLFSVSIGAAYSQRVWQTLRDKPFSLGAIDGLFTLKNDPLQFLNTEILGRASICTVIAAISWALVLVPIFVPASISVVPATRTDRNASFPTYTLNFSKSFEELQYRNGTPIVPLQLSQLVGSGANYDGYQDATKGATGLIYNTMYGKRIVEAPSPCGANCSFTQTFNAPAYKCDDVNYNNIDPENPFCGEDDGTPGEERCERMFNLPTGNTFQRLWYQARNSTGSPKFEPWKDGKLWVGHQHFLEAYRDTPTKQGYNMTPVPDEAWEFHMFMCQSYNATYEIERTYKNYIQRISGKLIYLNPVDYTNIGLGQMPQNHAAYAIHQTLYEALSGEIGIGGGRLADLESNAQLANSALVEETPFPLDSPSSFRPIGTSKPVRNLRQAIQDLHFNITVSLFSLAPQLLYTENGTVTAEIFTTENVWRYSPRVLVATYAAAALFDALAVVIGLLAMVRNRGVYGLEFSRIVATTRASSRLDFLVSEWGDGLEPAPKEIQKVLFTH</sequence>
<feature type="transmembrane region" description="Helical" evidence="2">
    <location>
        <begin position="512"/>
        <end position="534"/>
    </location>
</feature>
<accession>A0A9P9I967</accession>
<dbReference type="Proteomes" id="UP000717696">
    <property type="component" value="Unassembled WGS sequence"/>
</dbReference>
<keyword evidence="4" id="KW-1185">Reference proteome</keyword>
<keyword evidence="2" id="KW-1133">Transmembrane helix</keyword>
<feature type="compositionally biased region" description="Low complexity" evidence="1">
    <location>
        <begin position="14"/>
        <end position="28"/>
    </location>
</feature>
<feature type="region of interest" description="Disordered" evidence="1">
    <location>
        <begin position="1"/>
        <end position="28"/>
    </location>
</feature>
<name>A0A9P9I967_9HYPO</name>
<dbReference type="AlphaFoldDB" id="A0A9P9I967"/>
<feature type="transmembrane region" description="Helical" evidence="2">
    <location>
        <begin position="76"/>
        <end position="94"/>
    </location>
</feature>
<protein>
    <submittedName>
        <fullName evidence="3">Uncharacterized protein</fullName>
    </submittedName>
</protein>
<gene>
    <name evidence="3" type="ORF">B0J13DRAFT_660138</name>
</gene>
<evidence type="ECO:0000313" key="3">
    <source>
        <dbReference type="EMBL" id="KAH7111155.1"/>
    </source>
</evidence>
<evidence type="ECO:0000313" key="4">
    <source>
        <dbReference type="Proteomes" id="UP000717696"/>
    </source>
</evidence>
<dbReference type="EMBL" id="JAGMUU010000057">
    <property type="protein sequence ID" value="KAH7111155.1"/>
    <property type="molecule type" value="Genomic_DNA"/>
</dbReference>
<proteinExistence type="predicted"/>
<keyword evidence="2" id="KW-0812">Transmembrane</keyword>